<organism evidence="15 16">
    <name type="scientific">Hamadaea flava</name>
    <dbReference type="NCBI Taxonomy" id="1742688"/>
    <lineage>
        <taxon>Bacteria</taxon>
        <taxon>Bacillati</taxon>
        <taxon>Actinomycetota</taxon>
        <taxon>Actinomycetes</taxon>
        <taxon>Micromonosporales</taxon>
        <taxon>Micromonosporaceae</taxon>
        <taxon>Hamadaea</taxon>
    </lineage>
</organism>
<evidence type="ECO:0000259" key="14">
    <source>
        <dbReference type="PROSITE" id="PS51194"/>
    </source>
</evidence>
<dbReference type="Proteomes" id="UP001595816">
    <property type="component" value="Unassembled WGS sequence"/>
</dbReference>
<evidence type="ECO:0000256" key="12">
    <source>
        <dbReference type="ARBA" id="ARBA00044550"/>
    </source>
</evidence>
<evidence type="ECO:0000256" key="3">
    <source>
        <dbReference type="ARBA" id="ARBA00022741"/>
    </source>
</evidence>
<dbReference type="InterPro" id="IPR027417">
    <property type="entry name" value="P-loop_NTPase"/>
</dbReference>
<comment type="caution">
    <text evidence="15">The sequence shown here is derived from an EMBL/GenBank/DDBJ whole genome shotgun (WGS) entry which is preliminary data.</text>
</comment>
<dbReference type="PROSITE" id="PS51192">
    <property type="entry name" value="HELICASE_ATP_BIND_1"/>
    <property type="match status" value="1"/>
</dbReference>
<keyword evidence="16" id="KW-1185">Reference proteome</keyword>
<sequence>MRSLLSFPPFHLLHSFRLRRAARQVFGWRRLRDGQLAAMRSIMSGRDTLVVLPTGAGKSAVYQIPATLLPGPTIVISPLLALQQDQLASLNDRGIPQLRAVRISSAETPTQQAAALAEVREGRARFLFTTPEQLADPERARQVRELKPSLVAVDEAHCLSAWGYDFRPDYLGLGRFIADLGRPPVVALTATASPPVREDIATRLDLRRHQTIVSGLDRPNLHLEVAYCSDEQYRWRRLSAFLKEEDGRSGIIYVPTRRAAEELSDRLVSAGFKAAFYHGGMAGGVREKRHLEFSDGEIPVMVATSAFGMGIDKPDIRWIAHVALPDSPDSYLQEIGRAGRDGQPARTLLLWRMEDEALQRFFNGGSPDHAELRDLAALLRTGGPATKTQLKERSGLSARKIAQLLGLLEEVGAADTLANNKVVSPRYAPEPVAAAKAALAQFERRQAVGQTRGDMMRAFAQSRSCRAQVLLAYFGEHVPKQCGHCDNCHVRPGEGVSDDRPFTVHTGVRHAEWGSGLVLGYDGDKMTVLFDEVGYKTLSVPVVRAQQLLVVD</sequence>
<dbReference type="InterPro" id="IPR004589">
    <property type="entry name" value="DNA_helicase_ATP-dep_RecQ"/>
</dbReference>
<protein>
    <recommendedName>
        <fullName evidence="11">ATP-dependent DNA helicase RecQ</fullName>
        <ecNumber evidence="10">5.6.2.4</ecNumber>
    </recommendedName>
    <alternativeName>
        <fullName evidence="12">DNA 3'-5' helicase RecQ</fullName>
    </alternativeName>
</protein>
<dbReference type="Gene3D" id="3.40.50.300">
    <property type="entry name" value="P-loop containing nucleotide triphosphate hydrolases"/>
    <property type="match status" value="2"/>
</dbReference>
<dbReference type="InterPro" id="IPR032284">
    <property type="entry name" value="RecQ_Zn-bd"/>
</dbReference>
<evidence type="ECO:0000256" key="10">
    <source>
        <dbReference type="ARBA" id="ARBA00034808"/>
    </source>
</evidence>
<keyword evidence="6" id="KW-0067">ATP-binding</keyword>
<evidence type="ECO:0000256" key="9">
    <source>
        <dbReference type="ARBA" id="ARBA00034617"/>
    </source>
</evidence>
<dbReference type="Pfam" id="PF00271">
    <property type="entry name" value="Helicase_C"/>
    <property type="match status" value="1"/>
</dbReference>
<evidence type="ECO:0000259" key="13">
    <source>
        <dbReference type="PROSITE" id="PS51192"/>
    </source>
</evidence>
<gene>
    <name evidence="15" type="ORF">ACFOZ4_19745</name>
</gene>
<name>A0ABV8LR24_9ACTN</name>
<evidence type="ECO:0000256" key="11">
    <source>
        <dbReference type="ARBA" id="ARBA00044535"/>
    </source>
</evidence>
<dbReference type="PANTHER" id="PTHR13710">
    <property type="entry name" value="DNA HELICASE RECQ FAMILY MEMBER"/>
    <property type="match status" value="1"/>
</dbReference>
<keyword evidence="2" id="KW-0479">Metal-binding</keyword>
<keyword evidence="7" id="KW-0238">DNA-binding</keyword>
<evidence type="ECO:0000313" key="16">
    <source>
        <dbReference type="Proteomes" id="UP001595816"/>
    </source>
</evidence>
<evidence type="ECO:0000313" key="15">
    <source>
        <dbReference type="EMBL" id="MFC4132848.1"/>
    </source>
</evidence>
<dbReference type="InterPro" id="IPR011545">
    <property type="entry name" value="DEAD/DEAH_box_helicase_dom"/>
</dbReference>
<dbReference type="Pfam" id="PF00270">
    <property type="entry name" value="DEAD"/>
    <property type="match status" value="1"/>
</dbReference>
<dbReference type="NCBIfam" id="TIGR00614">
    <property type="entry name" value="recQ_fam"/>
    <property type="match status" value="1"/>
</dbReference>
<evidence type="ECO:0000256" key="4">
    <source>
        <dbReference type="ARBA" id="ARBA00022801"/>
    </source>
</evidence>
<comment type="catalytic activity">
    <reaction evidence="9">
        <text>Couples ATP hydrolysis with the unwinding of duplex DNA by translocating in the 3'-5' direction.</text>
        <dbReference type="EC" id="5.6.2.4"/>
    </reaction>
</comment>
<evidence type="ECO:0000256" key="7">
    <source>
        <dbReference type="ARBA" id="ARBA00023125"/>
    </source>
</evidence>
<dbReference type="GO" id="GO:0003678">
    <property type="term" value="F:DNA helicase activity"/>
    <property type="evidence" value="ECO:0007669"/>
    <property type="project" value="UniProtKB-EC"/>
</dbReference>
<dbReference type="SUPFAM" id="SSF52540">
    <property type="entry name" value="P-loop containing nucleoside triphosphate hydrolases"/>
    <property type="match status" value="1"/>
</dbReference>
<evidence type="ECO:0000256" key="8">
    <source>
        <dbReference type="ARBA" id="ARBA00023235"/>
    </source>
</evidence>
<evidence type="ECO:0000256" key="1">
    <source>
        <dbReference type="ARBA" id="ARBA00005446"/>
    </source>
</evidence>
<keyword evidence="4 15" id="KW-0378">Hydrolase</keyword>
<reference evidence="16" key="1">
    <citation type="journal article" date="2019" name="Int. J. Syst. Evol. Microbiol.">
        <title>The Global Catalogue of Microorganisms (GCM) 10K type strain sequencing project: providing services to taxonomists for standard genome sequencing and annotation.</title>
        <authorList>
            <consortium name="The Broad Institute Genomics Platform"/>
            <consortium name="The Broad Institute Genome Sequencing Center for Infectious Disease"/>
            <person name="Wu L."/>
            <person name="Ma J."/>
        </authorList>
    </citation>
    <scope>NUCLEOTIDE SEQUENCE [LARGE SCALE GENOMIC DNA]</scope>
    <source>
        <strain evidence="16">CGMCC 4.7289</strain>
    </source>
</reference>
<dbReference type="EC" id="5.6.2.4" evidence="10"/>
<comment type="similarity">
    <text evidence="1">Belongs to the helicase family. RecQ subfamily.</text>
</comment>
<keyword evidence="3" id="KW-0547">Nucleotide-binding</keyword>
<accession>A0ABV8LR24</accession>
<feature type="domain" description="Helicase C-terminal" evidence="14">
    <location>
        <begin position="237"/>
        <end position="394"/>
    </location>
</feature>
<keyword evidence="5 15" id="KW-0347">Helicase</keyword>
<dbReference type="PROSITE" id="PS51194">
    <property type="entry name" value="HELICASE_CTER"/>
    <property type="match status" value="1"/>
</dbReference>
<evidence type="ECO:0000256" key="5">
    <source>
        <dbReference type="ARBA" id="ARBA00022806"/>
    </source>
</evidence>
<dbReference type="InterPro" id="IPR001650">
    <property type="entry name" value="Helicase_C-like"/>
</dbReference>
<dbReference type="InterPro" id="IPR014001">
    <property type="entry name" value="Helicase_ATP-bd"/>
</dbReference>
<dbReference type="GO" id="GO:0016787">
    <property type="term" value="F:hydrolase activity"/>
    <property type="evidence" value="ECO:0007669"/>
    <property type="project" value="UniProtKB-KW"/>
</dbReference>
<dbReference type="CDD" id="cd17920">
    <property type="entry name" value="DEXHc_RecQ"/>
    <property type="match status" value="1"/>
</dbReference>
<evidence type="ECO:0000256" key="6">
    <source>
        <dbReference type="ARBA" id="ARBA00022840"/>
    </source>
</evidence>
<dbReference type="EMBL" id="JBHSAY010000009">
    <property type="protein sequence ID" value="MFC4132848.1"/>
    <property type="molecule type" value="Genomic_DNA"/>
</dbReference>
<dbReference type="SMART" id="SM00487">
    <property type="entry name" value="DEXDc"/>
    <property type="match status" value="1"/>
</dbReference>
<dbReference type="Pfam" id="PF16124">
    <property type="entry name" value="RecQ_Zn_bind"/>
    <property type="match status" value="1"/>
</dbReference>
<keyword evidence="8" id="KW-0413">Isomerase</keyword>
<dbReference type="PANTHER" id="PTHR13710:SF105">
    <property type="entry name" value="ATP-DEPENDENT DNA HELICASE Q1"/>
    <property type="match status" value="1"/>
</dbReference>
<dbReference type="SMART" id="SM00490">
    <property type="entry name" value="HELICc"/>
    <property type="match status" value="1"/>
</dbReference>
<feature type="domain" description="Helicase ATP-binding" evidence="13">
    <location>
        <begin position="39"/>
        <end position="210"/>
    </location>
</feature>
<proteinExistence type="inferred from homology"/>
<dbReference type="RefSeq" id="WP_253752416.1">
    <property type="nucleotide sequence ID" value="NZ_JAMZDZ010000001.1"/>
</dbReference>
<evidence type="ECO:0000256" key="2">
    <source>
        <dbReference type="ARBA" id="ARBA00022723"/>
    </source>
</evidence>